<evidence type="ECO:0008006" key="3">
    <source>
        <dbReference type="Google" id="ProtNLM"/>
    </source>
</evidence>
<dbReference type="EMBL" id="LQYS01000014">
    <property type="protein sequence ID" value="KYD19087.1"/>
    <property type="molecule type" value="Genomic_DNA"/>
</dbReference>
<comment type="caution">
    <text evidence="1">The sequence shown here is derived from an EMBL/GenBank/DDBJ whole genome shotgun (WGS) entry which is preliminary data.</text>
</comment>
<reference evidence="1 2" key="1">
    <citation type="submission" date="2016-01" db="EMBL/GenBank/DDBJ databases">
        <title>Draft Genome Sequences of Seven Thermophilic Sporeformers Isolated from Foods.</title>
        <authorList>
            <person name="Berendsen E.M."/>
            <person name="Wells-Bennik M.H."/>
            <person name="Krawcyk A.O."/>
            <person name="De Jong A."/>
            <person name="Holsappel S."/>
            <person name="Eijlander R.T."/>
            <person name="Kuipers O.P."/>
        </authorList>
    </citation>
    <scope>NUCLEOTIDE SEQUENCE [LARGE SCALE GENOMIC DNA]</scope>
    <source>
        <strain evidence="1 2">B4119</strain>
    </source>
</reference>
<sequence length="57" mass="7152">MSLFQQLPKSVKKTIRYILQDVHSLEKLEWMEKTIHYYIQKRKKELKENDSFKQIRR</sequence>
<dbReference type="RefSeq" id="WP_061578929.1">
    <property type="nucleotide sequence ID" value="NZ_AP025623.1"/>
</dbReference>
<evidence type="ECO:0000313" key="2">
    <source>
        <dbReference type="Proteomes" id="UP000075455"/>
    </source>
</evidence>
<accession>A0A150M3B4</accession>
<evidence type="ECO:0000313" key="1">
    <source>
        <dbReference type="EMBL" id="KYD19087.1"/>
    </source>
</evidence>
<gene>
    <name evidence="1" type="ORF">B4119_3917</name>
</gene>
<dbReference type="AlphaFoldDB" id="A0A150M3B4"/>
<organism evidence="1 2">
    <name type="scientific">Saccharococcus caldoxylosilyticus</name>
    <dbReference type="NCBI Taxonomy" id="81408"/>
    <lineage>
        <taxon>Bacteria</taxon>
        <taxon>Bacillati</taxon>
        <taxon>Bacillota</taxon>
        <taxon>Bacilli</taxon>
        <taxon>Bacillales</taxon>
        <taxon>Anoxybacillaceae</taxon>
        <taxon>Saccharococcus</taxon>
    </lineage>
</organism>
<protein>
    <recommendedName>
        <fullName evidence="3">LytR family transcriptional regulator</fullName>
    </recommendedName>
</protein>
<proteinExistence type="predicted"/>
<dbReference type="PATRIC" id="fig|81408.3.peg.1438"/>
<dbReference type="Proteomes" id="UP000075455">
    <property type="component" value="Unassembled WGS sequence"/>
</dbReference>
<name>A0A150M3B4_9BACL</name>
<dbReference type="STRING" id="81408.B4119_3917"/>